<evidence type="ECO:0000313" key="1">
    <source>
        <dbReference type="EMBL" id="RRJ85432.1"/>
    </source>
</evidence>
<dbReference type="InterPro" id="IPR050563">
    <property type="entry name" value="4-hydroxybenzoyl-CoA_TE"/>
</dbReference>
<dbReference type="Proteomes" id="UP000280792">
    <property type="component" value="Unassembled WGS sequence"/>
</dbReference>
<dbReference type="Pfam" id="PF13279">
    <property type="entry name" value="4HBT_2"/>
    <property type="match status" value="1"/>
</dbReference>
<keyword evidence="2" id="KW-1185">Reference proteome</keyword>
<dbReference type="SUPFAM" id="SSF54637">
    <property type="entry name" value="Thioesterase/thiol ester dehydrase-isomerase"/>
    <property type="match status" value="1"/>
</dbReference>
<dbReference type="PANTHER" id="PTHR31793">
    <property type="entry name" value="4-HYDROXYBENZOYL-COA THIOESTERASE FAMILY MEMBER"/>
    <property type="match status" value="1"/>
</dbReference>
<organism evidence="1 2">
    <name type="scientific">Aestuariirhabdus litorea</name>
    <dbReference type="NCBI Taxonomy" id="2528527"/>
    <lineage>
        <taxon>Bacteria</taxon>
        <taxon>Pseudomonadati</taxon>
        <taxon>Pseudomonadota</taxon>
        <taxon>Gammaproteobacteria</taxon>
        <taxon>Oceanospirillales</taxon>
        <taxon>Aestuariirhabdaceae</taxon>
        <taxon>Aestuariirhabdus</taxon>
    </lineage>
</organism>
<evidence type="ECO:0000313" key="2">
    <source>
        <dbReference type="Proteomes" id="UP000280792"/>
    </source>
</evidence>
<protein>
    <submittedName>
        <fullName evidence="1">Acyl-CoA thioesterase</fullName>
    </submittedName>
</protein>
<dbReference type="CDD" id="cd00586">
    <property type="entry name" value="4HBT"/>
    <property type="match status" value="1"/>
</dbReference>
<reference evidence="1 2" key="1">
    <citation type="submission" date="2018-08" db="EMBL/GenBank/DDBJ databases">
        <authorList>
            <person name="Khan S.A."/>
        </authorList>
    </citation>
    <scope>NUCLEOTIDE SEQUENCE [LARGE SCALE GENOMIC DNA]</scope>
    <source>
        <strain evidence="1 2">GTF-13</strain>
    </source>
</reference>
<name>A0A3P3VRM1_9GAMM</name>
<accession>A0A3P3VRM1</accession>
<dbReference type="AlphaFoldDB" id="A0A3P3VRM1"/>
<dbReference type="Gene3D" id="3.10.129.10">
    <property type="entry name" value="Hotdog Thioesterase"/>
    <property type="match status" value="1"/>
</dbReference>
<dbReference type="InterPro" id="IPR029069">
    <property type="entry name" value="HotDog_dom_sf"/>
</dbReference>
<dbReference type="EMBL" id="QWEZ01000001">
    <property type="protein sequence ID" value="RRJ85432.1"/>
    <property type="molecule type" value="Genomic_DNA"/>
</dbReference>
<gene>
    <name evidence="1" type="ORF">D0544_03605</name>
</gene>
<reference evidence="1 2" key="2">
    <citation type="submission" date="2018-12" db="EMBL/GenBank/DDBJ databases">
        <title>Simiduia agarivorans gen. nov., sp. nov., a marine, agarolytic bacterium isolated from shallow coastal water from Keelung, Taiwan.</title>
        <authorList>
            <person name="Shieh W.Y."/>
        </authorList>
    </citation>
    <scope>NUCLEOTIDE SEQUENCE [LARGE SCALE GENOMIC DNA]</scope>
    <source>
        <strain evidence="1 2">GTF-13</strain>
    </source>
</reference>
<comment type="caution">
    <text evidence="1">The sequence shown here is derived from an EMBL/GenBank/DDBJ whole genome shotgun (WGS) entry which is preliminary data.</text>
</comment>
<dbReference type="PANTHER" id="PTHR31793:SF39">
    <property type="entry name" value="THIOESTERASE_THIOL ESTER DEHYDRASE-ISOMERASE"/>
    <property type="match status" value="1"/>
</dbReference>
<proteinExistence type="predicted"/>
<dbReference type="GO" id="GO:0047617">
    <property type="term" value="F:fatty acyl-CoA hydrolase activity"/>
    <property type="evidence" value="ECO:0007669"/>
    <property type="project" value="TreeGrafter"/>
</dbReference>
<sequence length="131" mass="14804">MDAFQHVNNTVYFRYFEDARIAYFERAGVMDSMASSGQGPILASTQCRFRAPLTYPDSVRISARIESIADDRFTMRYRIWSHKLDCVAAEGEGVIVYFDYRAGAKCSIPDPIRQAVLAMESAAGHRLEEHA</sequence>